<dbReference type="EMBL" id="JASPKY010000296">
    <property type="protein sequence ID" value="KAK9710261.1"/>
    <property type="molecule type" value="Genomic_DNA"/>
</dbReference>
<proteinExistence type="predicted"/>
<sequence>MDLADNISSDSTAHDSLDVLERRLYNDGHRSRSKLNAWLVESGVPLEAATTPSIYSSSWPVLKSATFSALAIIFCP</sequence>
<protein>
    <submittedName>
        <fullName evidence="1">Uncharacterized protein</fullName>
    </submittedName>
</protein>
<dbReference type="AlphaFoldDB" id="A0AAW1JZ97"/>
<evidence type="ECO:0000313" key="1">
    <source>
        <dbReference type="EMBL" id="KAK9710261.1"/>
    </source>
</evidence>
<reference evidence="1 2" key="1">
    <citation type="journal article" date="2024" name="BMC Genomics">
        <title>De novo assembly and annotation of Popillia japonica's genome with initial clues to its potential as an invasive pest.</title>
        <authorList>
            <person name="Cucini C."/>
            <person name="Boschi S."/>
            <person name="Funari R."/>
            <person name="Cardaioli E."/>
            <person name="Iannotti N."/>
            <person name="Marturano G."/>
            <person name="Paoli F."/>
            <person name="Bruttini M."/>
            <person name="Carapelli A."/>
            <person name="Frati F."/>
            <person name="Nardi F."/>
        </authorList>
    </citation>
    <scope>NUCLEOTIDE SEQUENCE [LARGE SCALE GENOMIC DNA]</scope>
    <source>
        <strain evidence="1">DMR45628</strain>
    </source>
</reference>
<comment type="caution">
    <text evidence="1">The sequence shown here is derived from an EMBL/GenBank/DDBJ whole genome shotgun (WGS) entry which is preliminary data.</text>
</comment>
<evidence type="ECO:0000313" key="2">
    <source>
        <dbReference type="Proteomes" id="UP001458880"/>
    </source>
</evidence>
<keyword evidence="2" id="KW-1185">Reference proteome</keyword>
<name>A0AAW1JZ97_POPJA</name>
<gene>
    <name evidence="1" type="ORF">QE152_g26136</name>
</gene>
<organism evidence="1 2">
    <name type="scientific">Popillia japonica</name>
    <name type="common">Japanese beetle</name>
    <dbReference type="NCBI Taxonomy" id="7064"/>
    <lineage>
        <taxon>Eukaryota</taxon>
        <taxon>Metazoa</taxon>
        <taxon>Ecdysozoa</taxon>
        <taxon>Arthropoda</taxon>
        <taxon>Hexapoda</taxon>
        <taxon>Insecta</taxon>
        <taxon>Pterygota</taxon>
        <taxon>Neoptera</taxon>
        <taxon>Endopterygota</taxon>
        <taxon>Coleoptera</taxon>
        <taxon>Polyphaga</taxon>
        <taxon>Scarabaeiformia</taxon>
        <taxon>Scarabaeidae</taxon>
        <taxon>Rutelinae</taxon>
        <taxon>Popillia</taxon>
    </lineage>
</organism>
<dbReference type="Proteomes" id="UP001458880">
    <property type="component" value="Unassembled WGS sequence"/>
</dbReference>
<accession>A0AAW1JZ97</accession>